<dbReference type="STRING" id="429727.VE26_04180"/>
<evidence type="ECO:0000313" key="2">
    <source>
        <dbReference type="EMBL" id="KKB09198.1"/>
    </source>
</evidence>
<dbReference type="AlphaFoldDB" id="A0A0F5FK78"/>
<dbReference type="EMBL" id="JZEY01000054">
    <property type="protein sequence ID" value="KKB09198.1"/>
    <property type="molecule type" value="Genomic_DNA"/>
</dbReference>
<name>A0A0F5FK78_9HYPH</name>
<protein>
    <submittedName>
        <fullName evidence="2">Uncharacterized protein</fullName>
    </submittedName>
</protein>
<accession>A0A0F5FK78</accession>
<reference evidence="2 3" key="1">
    <citation type="submission" date="2015-03" db="EMBL/GenBank/DDBJ databases">
        <authorList>
            <person name="Hassan Y."/>
            <person name="Lepp D."/>
            <person name="Li X.-Z."/>
            <person name="Zhou T."/>
        </authorList>
    </citation>
    <scope>NUCLEOTIDE SEQUENCE [LARGE SCALE GENOMIC DNA]</scope>
    <source>
        <strain evidence="2 3">IPL18</strain>
    </source>
</reference>
<evidence type="ECO:0000313" key="3">
    <source>
        <dbReference type="Proteomes" id="UP000033649"/>
    </source>
</evidence>
<proteinExistence type="predicted"/>
<gene>
    <name evidence="2" type="ORF">VE26_04180</name>
</gene>
<sequence>MEALAMIENSWTHQLRQHHAGAANELDQRAIALCDAWITWADGFGIAPPAELAAQLKSAKTESACVIVRQITRKLAKECPVTMPMQSPTSDLFDASAGPSMFDLGKGPSP</sequence>
<comment type="caution">
    <text evidence="2">The sequence shown here is derived from an EMBL/GenBank/DDBJ whole genome shotgun (WGS) entry which is preliminary data.</text>
</comment>
<organism evidence="2 3">
    <name type="scientific">Devosia chinhatensis</name>
    <dbReference type="NCBI Taxonomy" id="429727"/>
    <lineage>
        <taxon>Bacteria</taxon>
        <taxon>Pseudomonadati</taxon>
        <taxon>Pseudomonadota</taxon>
        <taxon>Alphaproteobacteria</taxon>
        <taxon>Hyphomicrobiales</taxon>
        <taxon>Devosiaceae</taxon>
        <taxon>Devosia</taxon>
    </lineage>
</organism>
<keyword evidence="3" id="KW-1185">Reference proteome</keyword>
<dbReference type="PATRIC" id="fig|429727.3.peg.869"/>
<dbReference type="Proteomes" id="UP000033649">
    <property type="component" value="Unassembled WGS sequence"/>
</dbReference>
<evidence type="ECO:0000256" key="1">
    <source>
        <dbReference type="SAM" id="MobiDB-lite"/>
    </source>
</evidence>
<feature type="region of interest" description="Disordered" evidence="1">
    <location>
        <begin position="90"/>
        <end position="110"/>
    </location>
</feature>